<dbReference type="Proteomes" id="UP000003178">
    <property type="component" value="Unassembled WGS sequence"/>
</dbReference>
<comment type="caution">
    <text evidence="1">The sequence shown here is derived from an EMBL/GenBank/DDBJ whole genome shotgun (WGS) entry which is preliminary data.</text>
</comment>
<evidence type="ECO:0000313" key="2">
    <source>
        <dbReference type="Proteomes" id="UP000003178"/>
    </source>
</evidence>
<evidence type="ECO:0000313" key="1">
    <source>
        <dbReference type="EMBL" id="EEA85565.1"/>
    </source>
</evidence>
<dbReference type="eggNOG" id="COG3541">
    <property type="taxonomic scope" value="Bacteria"/>
</dbReference>
<dbReference type="RefSeq" id="WP_006439681.1">
    <property type="nucleotide sequence ID" value="NZ_DS995356.1"/>
</dbReference>
<organism evidence="1 2">
    <name type="scientific">Peptacetobacter hiranonis (strain DSM 13275 / JCM 10541 / KCTC 15199 / TO-931)</name>
    <name type="common">Clostridium hiranonis</name>
    <dbReference type="NCBI Taxonomy" id="500633"/>
    <lineage>
        <taxon>Bacteria</taxon>
        <taxon>Bacillati</taxon>
        <taxon>Bacillota</taxon>
        <taxon>Clostridia</taxon>
        <taxon>Peptostreptococcales</taxon>
        <taxon>Peptostreptococcaceae</taxon>
        <taxon>Peptacetobacter</taxon>
    </lineage>
</organism>
<reference evidence="1 2" key="2">
    <citation type="submission" date="2008-10" db="EMBL/GenBank/DDBJ databases">
        <title>Draft genome sequence of Clostridium hiranonis (DSM 13275).</title>
        <authorList>
            <person name="Sudarsanam P."/>
            <person name="Ley R."/>
            <person name="Guruge J."/>
            <person name="Turnbaugh P.J."/>
            <person name="Mahowald M."/>
            <person name="Liep D."/>
            <person name="Gordon J."/>
        </authorList>
    </citation>
    <scope>NUCLEOTIDE SEQUENCE [LARGE SCALE GENOMIC DNA]</scope>
    <source>
        <strain evidence="1 2">DSM 13275</strain>
    </source>
</reference>
<dbReference type="Pfam" id="PF10127">
    <property type="entry name" value="RlaP"/>
    <property type="match status" value="1"/>
</dbReference>
<proteinExistence type="predicted"/>
<name>B6FY18_PEPHT</name>
<sequence>MRVKKYFYVLRPILAAKWILDKECPPPMLFSELMEAELENSIRSEVDKLLKMKQELPEMGLSPRVQVLNDYIEVELSNIKEKAKFIEEDEKTWNLLNDYFVSLVKLNKK</sequence>
<gene>
    <name evidence="1" type="ORF">CLOHIR_00769</name>
</gene>
<dbReference type="HOGENOM" id="CLU_2179249_0_0_9"/>
<accession>B6FY18</accession>
<dbReference type="AlphaFoldDB" id="B6FY18"/>
<keyword evidence="2" id="KW-1185">Reference proteome</keyword>
<reference evidence="1 2" key="1">
    <citation type="submission" date="2008-09" db="EMBL/GenBank/DDBJ databases">
        <authorList>
            <person name="Fulton L."/>
            <person name="Clifton S."/>
            <person name="Fulton B."/>
            <person name="Xu J."/>
            <person name="Minx P."/>
            <person name="Pepin K.H."/>
            <person name="Johnson M."/>
            <person name="Thiruvilangam P."/>
            <person name="Bhonagiri V."/>
            <person name="Nash W.E."/>
            <person name="Mardis E.R."/>
            <person name="Wilson R.K."/>
        </authorList>
    </citation>
    <scope>NUCLEOTIDE SEQUENCE [LARGE SCALE GENOMIC DNA]</scope>
    <source>
        <strain evidence="1 2">DSM 13275</strain>
    </source>
</reference>
<dbReference type="EMBL" id="ABWP01000030">
    <property type="protein sequence ID" value="EEA85565.1"/>
    <property type="molecule type" value="Genomic_DNA"/>
</dbReference>
<protein>
    <submittedName>
        <fullName evidence="1">Uncharacterized protein</fullName>
    </submittedName>
</protein>
<dbReference type="InterPro" id="IPR018775">
    <property type="entry name" value="RlaP"/>
</dbReference>
<dbReference type="STRING" id="500633.CLOHIR_00769"/>